<name>A0A1R4GWW2_9GAMM</name>
<sequence>MVSKVSKTCPCRITPNATVPATSNSDELAYSECCQPLHQGEKRADSSEALMRSRYSAFVMVLTDYIIKTTLPAQQALLDKPAIEAWAEQTRWAGLEIINHSPKVSKCHAQVEFKAYYYGDQLGSPKLSAHHELSTFVKIKDHKSSSKNETTGAESWYFLDPTVSMTLTQKQPCICGSGEKVKRCCGPFL</sequence>
<feature type="domain" description="YchJ-like middle NTF2-like" evidence="1">
    <location>
        <begin position="47"/>
        <end position="141"/>
    </location>
</feature>
<protein>
    <recommendedName>
        <fullName evidence="1">YchJ-like middle NTF2-like domain-containing protein</fullName>
    </recommendedName>
</protein>
<evidence type="ECO:0000313" key="2">
    <source>
        <dbReference type="EMBL" id="SJM72659.1"/>
    </source>
</evidence>
<dbReference type="Gene3D" id="3.10.450.50">
    <property type="match status" value="1"/>
</dbReference>
<dbReference type="Proteomes" id="UP000188357">
    <property type="component" value="Unassembled WGS sequence"/>
</dbReference>
<dbReference type="SUPFAM" id="SSF54427">
    <property type="entry name" value="NTF2-like"/>
    <property type="match status" value="1"/>
</dbReference>
<dbReference type="STRING" id="1945521.A1232T_01868"/>
<dbReference type="InterPro" id="IPR048469">
    <property type="entry name" value="YchJ-like_M"/>
</dbReference>
<dbReference type="AlphaFoldDB" id="A0A1R4GWW2"/>
<dbReference type="PANTHER" id="PTHR33747:SF1">
    <property type="entry name" value="ADENYLATE CYCLASE-ASSOCIATED CAP C-TERMINAL DOMAIN-CONTAINING PROTEIN"/>
    <property type="match status" value="1"/>
</dbReference>
<evidence type="ECO:0000313" key="3">
    <source>
        <dbReference type="Proteomes" id="UP000188357"/>
    </source>
</evidence>
<proteinExistence type="predicted"/>
<reference evidence="2 3" key="1">
    <citation type="submission" date="2017-02" db="EMBL/GenBank/DDBJ databases">
        <authorList>
            <person name="Peterson S.W."/>
        </authorList>
    </citation>
    <scope>NUCLEOTIDE SEQUENCE [LARGE SCALE GENOMIC DNA]</scope>
    <source>
        <strain evidence="2">Psychrobacter_piechaudii</strain>
    </source>
</reference>
<keyword evidence="3" id="KW-1185">Reference proteome</keyword>
<dbReference type="OrthoDB" id="21421at2"/>
<dbReference type="InterPro" id="IPR032710">
    <property type="entry name" value="NTF2-like_dom_sf"/>
</dbReference>
<gene>
    <name evidence="2" type="ORF">A1232T_01868</name>
</gene>
<dbReference type="SUPFAM" id="SSF103642">
    <property type="entry name" value="Sec-C motif"/>
    <property type="match status" value="2"/>
</dbReference>
<dbReference type="NCBIfam" id="NF002486">
    <property type="entry name" value="PRK01752.1"/>
    <property type="match status" value="1"/>
</dbReference>
<dbReference type="Pfam" id="PF17775">
    <property type="entry name" value="YchJ_M-like"/>
    <property type="match status" value="1"/>
</dbReference>
<dbReference type="EMBL" id="FUGE01000184">
    <property type="protein sequence ID" value="SJM72659.1"/>
    <property type="molecule type" value="Genomic_DNA"/>
</dbReference>
<dbReference type="RefSeq" id="WP_077451551.1">
    <property type="nucleotide sequence ID" value="NZ_FUGE01000184.1"/>
</dbReference>
<accession>A0A1R4GWW2</accession>
<dbReference type="PANTHER" id="PTHR33747">
    <property type="entry name" value="UPF0225 PROTEIN SCO1677"/>
    <property type="match status" value="1"/>
</dbReference>
<organism evidence="2 3">
    <name type="scientific">Psychrobacter piechaudii</name>
    <dbReference type="NCBI Taxonomy" id="1945521"/>
    <lineage>
        <taxon>Bacteria</taxon>
        <taxon>Pseudomonadati</taxon>
        <taxon>Pseudomonadota</taxon>
        <taxon>Gammaproteobacteria</taxon>
        <taxon>Moraxellales</taxon>
        <taxon>Moraxellaceae</taxon>
        <taxon>Psychrobacter</taxon>
    </lineage>
</organism>
<evidence type="ECO:0000259" key="1">
    <source>
        <dbReference type="Pfam" id="PF17775"/>
    </source>
</evidence>